<dbReference type="Pfam" id="PF11292">
    <property type="entry name" value="DUF3093"/>
    <property type="match status" value="1"/>
</dbReference>
<accession>A0A6J6BZM9</accession>
<proteinExistence type="predicted"/>
<organism evidence="2">
    <name type="scientific">freshwater metagenome</name>
    <dbReference type="NCBI Taxonomy" id="449393"/>
    <lineage>
        <taxon>unclassified sequences</taxon>
        <taxon>metagenomes</taxon>
        <taxon>ecological metagenomes</taxon>
    </lineage>
</organism>
<reference evidence="2" key="1">
    <citation type="submission" date="2020-05" db="EMBL/GenBank/DDBJ databases">
        <authorList>
            <person name="Chiriac C."/>
            <person name="Salcher M."/>
            <person name="Ghai R."/>
            <person name="Kavagutti S V."/>
        </authorList>
    </citation>
    <scope>NUCLEOTIDE SEQUENCE</scope>
</reference>
<feature type="transmembrane region" description="Helical" evidence="1">
    <location>
        <begin position="37"/>
        <end position="54"/>
    </location>
</feature>
<keyword evidence="1" id="KW-0812">Transmembrane</keyword>
<keyword evidence="1" id="KW-1133">Transmembrane helix</keyword>
<feature type="transmembrane region" description="Helical" evidence="1">
    <location>
        <begin position="12"/>
        <end position="31"/>
    </location>
</feature>
<gene>
    <name evidence="2" type="ORF">UFOPK1446_00616</name>
</gene>
<sequence length="144" mass="16186">MKSFRERLWAPWWIWMVGAVFALSLGVAYAVPFQARIGWIVGTITGVLVVIGLVRSSPVIEVRDGFLYAGRAHIDIDFLETLTPLDRNASLELRGPGANPLAWMLLRSWIPTAVRVDLNDPDDPTPYWFISTRKPVELVRALQG</sequence>
<dbReference type="AlphaFoldDB" id="A0A6J6BZM9"/>
<dbReference type="EMBL" id="CAEZSO010000109">
    <property type="protein sequence ID" value="CAB4544592.1"/>
    <property type="molecule type" value="Genomic_DNA"/>
</dbReference>
<dbReference type="InterPro" id="IPR021443">
    <property type="entry name" value="DUF3093"/>
</dbReference>
<name>A0A6J6BZM9_9ZZZZ</name>
<protein>
    <submittedName>
        <fullName evidence="2">Unannotated protein</fullName>
    </submittedName>
</protein>
<evidence type="ECO:0000256" key="1">
    <source>
        <dbReference type="SAM" id="Phobius"/>
    </source>
</evidence>
<evidence type="ECO:0000313" key="2">
    <source>
        <dbReference type="EMBL" id="CAB4544592.1"/>
    </source>
</evidence>
<keyword evidence="1" id="KW-0472">Membrane</keyword>